<comment type="similarity">
    <text evidence="1">Belongs to the sigma-70 factor family. ECF subfamily.</text>
</comment>
<dbReference type="GO" id="GO:0003677">
    <property type="term" value="F:DNA binding"/>
    <property type="evidence" value="ECO:0007669"/>
    <property type="project" value="UniProtKB-KW"/>
</dbReference>
<evidence type="ECO:0000256" key="1">
    <source>
        <dbReference type="ARBA" id="ARBA00010641"/>
    </source>
</evidence>
<evidence type="ECO:0000259" key="6">
    <source>
        <dbReference type="Pfam" id="PF08281"/>
    </source>
</evidence>
<keyword evidence="14" id="KW-1185">Reference proteome</keyword>
<dbReference type="RefSeq" id="WP_009203801.1">
    <property type="nucleotide sequence ID" value="NZ_BAABXM010000001.1"/>
</dbReference>
<dbReference type="InterPro" id="IPR013325">
    <property type="entry name" value="RNA_pol_sigma_r2"/>
</dbReference>
<evidence type="ECO:0000313" key="8">
    <source>
        <dbReference type="EMBL" id="CUN16703.1"/>
    </source>
</evidence>
<dbReference type="NCBIfam" id="TIGR02937">
    <property type="entry name" value="sigma70-ECF"/>
    <property type="match status" value="1"/>
</dbReference>
<dbReference type="Gene3D" id="1.10.1740.10">
    <property type="match status" value="1"/>
</dbReference>
<dbReference type="Pfam" id="PF08281">
    <property type="entry name" value="Sigma70_r4_2"/>
    <property type="match status" value="1"/>
</dbReference>
<dbReference type="EMBL" id="JAAITB010000013">
    <property type="protein sequence ID" value="NSJ79367.1"/>
    <property type="molecule type" value="Genomic_DNA"/>
</dbReference>
<dbReference type="Proteomes" id="UP000188159">
    <property type="component" value="Chromosome"/>
</dbReference>
<dbReference type="GO" id="GO:0006352">
    <property type="term" value="P:DNA-templated transcription initiation"/>
    <property type="evidence" value="ECO:0007669"/>
    <property type="project" value="InterPro"/>
</dbReference>
<evidence type="ECO:0000256" key="3">
    <source>
        <dbReference type="ARBA" id="ARBA00023082"/>
    </source>
</evidence>
<dbReference type="OrthoDB" id="9784984at2"/>
<reference evidence="7 13" key="2">
    <citation type="journal article" date="2016" name="Sci. Rep.">
        <title>Accelerated dysbiosis of gut microbiota during aggravation of DSS-induced colitis by a butyrate-producing bacterium.</title>
        <authorList>
            <person name="Zhang Q."/>
            <person name="Wu Y."/>
            <person name="Wang J."/>
            <person name="Wu G."/>
            <person name="Long W."/>
            <person name="Xue Z."/>
            <person name="Wang L."/>
            <person name="Zhang X."/>
            <person name="Pang X."/>
            <person name="Zhao Y."/>
            <person name="Zhao L."/>
            <person name="Zhang C."/>
        </authorList>
    </citation>
    <scope>NUCLEOTIDE SEQUENCE [LARGE SCALE GENOMIC DNA]</scope>
    <source>
        <strain evidence="7 13">BPB5</strain>
    </source>
</reference>
<organism evidence="9 12">
    <name type="scientific">Anaerostipes hadrus</name>
    <dbReference type="NCBI Taxonomy" id="649756"/>
    <lineage>
        <taxon>Bacteria</taxon>
        <taxon>Bacillati</taxon>
        <taxon>Bacillota</taxon>
        <taxon>Clostridia</taxon>
        <taxon>Lachnospirales</taxon>
        <taxon>Lachnospiraceae</taxon>
        <taxon>Anaerostipes</taxon>
    </lineage>
</organism>
<dbReference type="EMBL" id="CP012098">
    <property type="protein sequence ID" value="AQP38210.1"/>
    <property type="molecule type" value="Genomic_DNA"/>
</dbReference>
<dbReference type="InterPro" id="IPR039425">
    <property type="entry name" value="RNA_pol_sigma-70-like"/>
</dbReference>
<keyword evidence="5" id="KW-0804">Transcription</keyword>
<evidence type="ECO:0000313" key="9">
    <source>
        <dbReference type="EMBL" id="CUP39360.1"/>
    </source>
</evidence>
<dbReference type="Gene3D" id="1.10.10.10">
    <property type="entry name" value="Winged helix-like DNA-binding domain superfamily/Winged helix DNA-binding domain"/>
    <property type="match status" value="1"/>
</dbReference>
<evidence type="ECO:0000256" key="4">
    <source>
        <dbReference type="ARBA" id="ARBA00023125"/>
    </source>
</evidence>
<reference evidence="11 12" key="1">
    <citation type="submission" date="2015-09" db="EMBL/GenBank/DDBJ databases">
        <authorList>
            <consortium name="Pathogen Informatics"/>
        </authorList>
    </citation>
    <scope>NUCLEOTIDE SEQUENCE [LARGE SCALE GENOMIC DNA]</scope>
    <source>
        <strain evidence="9 12">2789STDY5834908</strain>
        <strain evidence="8 11">2789STDY5834959</strain>
    </source>
</reference>
<sequence length="181" mass="21533">MRIRKRKPIGKKTIKYIEKLYEAYSRKLFCIAKNHVKDNDLAQDVVQSVFEKALVYPESILKVPEEEVFYFLTAITKNESFTLLKNEKNNEHESLTYEDGSEGDFVEDPRDNYLQMIDLESLKQNLAALPRRHRDTILFRYVYGLKCKEIADLFRITERSVKNRCREARELLRQMMEADEL</sequence>
<dbReference type="GO" id="GO:0016987">
    <property type="term" value="F:sigma factor activity"/>
    <property type="evidence" value="ECO:0007669"/>
    <property type="project" value="UniProtKB-KW"/>
</dbReference>
<dbReference type="SUPFAM" id="SSF88659">
    <property type="entry name" value="Sigma3 and sigma4 domains of RNA polymerase sigma factors"/>
    <property type="match status" value="1"/>
</dbReference>
<dbReference type="InterPro" id="IPR036388">
    <property type="entry name" value="WH-like_DNA-bd_sf"/>
</dbReference>
<dbReference type="EMBL" id="CYXY01000025">
    <property type="protein sequence ID" value="CUN16703.1"/>
    <property type="molecule type" value="Genomic_DNA"/>
</dbReference>
<evidence type="ECO:0000313" key="10">
    <source>
        <dbReference type="EMBL" id="NSJ79367.1"/>
    </source>
</evidence>
<keyword evidence="4" id="KW-0238">DNA-binding</keyword>
<dbReference type="Proteomes" id="UP001644750">
    <property type="component" value="Unassembled WGS sequence"/>
</dbReference>
<evidence type="ECO:0000313" key="11">
    <source>
        <dbReference type="Proteomes" id="UP000095553"/>
    </source>
</evidence>
<dbReference type="InterPro" id="IPR013249">
    <property type="entry name" value="RNA_pol_sigma70_r4_t2"/>
</dbReference>
<dbReference type="Proteomes" id="UP000095553">
    <property type="component" value="Unassembled WGS sequence"/>
</dbReference>
<reference evidence="10" key="4">
    <citation type="submission" date="2020-02" db="EMBL/GenBank/DDBJ databases">
        <authorList>
            <person name="Littmann E."/>
            <person name="Sorbara M."/>
        </authorList>
    </citation>
    <scope>NUCLEOTIDE SEQUENCE</scope>
    <source>
        <strain evidence="10">MSK.14.57</strain>
    </source>
</reference>
<proteinExistence type="inferred from homology"/>
<accession>A0A174MYU8</accession>
<dbReference type="EMBL" id="CZAU01000010">
    <property type="protein sequence ID" value="CUP39360.1"/>
    <property type="molecule type" value="Genomic_DNA"/>
</dbReference>
<evidence type="ECO:0000256" key="5">
    <source>
        <dbReference type="ARBA" id="ARBA00023163"/>
    </source>
</evidence>
<dbReference type="InterPro" id="IPR014284">
    <property type="entry name" value="RNA_pol_sigma-70_dom"/>
</dbReference>
<gene>
    <name evidence="7" type="ORF">DO83_00240</name>
    <name evidence="9" type="ORF">ERS852520_01243</name>
    <name evidence="8" type="ORF">ERS852571_02942</name>
    <name evidence="10" type="ORF">G5A72_07190</name>
</gene>
<evidence type="ECO:0000313" key="7">
    <source>
        <dbReference type="EMBL" id="AQP38210.1"/>
    </source>
</evidence>
<keyword evidence="2" id="KW-0805">Transcription regulation</keyword>
<dbReference type="SUPFAM" id="SSF88946">
    <property type="entry name" value="Sigma2 domain of RNA polymerase sigma factors"/>
    <property type="match status" value="1"/>
</dbReference>
<evidence type="ECO:0000256" key="2">
    <source>
        <dbReference type="ARBA" id="ARBA00023015"/>
    </source>
</evidence>
<feature type="domain" description="RNA polymerase sigma factor 70 region 4 type 2" evidence="6">
    <location>
        <begin position="122"/>
        <end position="172"/>
    </location>
</feature>
<name>A0A174MYU8_ANAHA</name>
<evidence type="ECO:0000313" key="12">
    <source>
        <dbReference type="Proteomes" id="UP000095564"/>
    </source>
</evidence>
<reference evidence="10 14" key="3">
    <citation type="journal article" date="2020" name="Cell Host Microbe">
        <title>Functional and Genomic Variation between Human-Derived Isolates of Lachnospiraceae Reveals Inter- and Intra-Species Diversity.</title>
        <authorList>
            <person name="Sorbara M.T."/>
            <person name="Littmann E.R."/>
            <person name="Fontana E."/>
            <person name="Moody T.U."/>
            <person name="Kohout C.E."/>
            <person name="Gjonbalaj M."/>
            <person name="Eaton V."/>
            <person name="Seok R."/>
            <person name="Leiner I.M."/>
            <person name="Pamer E.G."/>
        </authorList>
    </citation>
    <scope>NUCLEOTIDE SEQUENCE [LARGE SCALE GENOMIC DNA]</scope>
    <source>
        <strain evidence="10 14">MSK.14.57</strain>
    </source>
</reference>
<dbReference type="AlphaFoldDB" id="A0A174MYU8"/>
<dbReference type="PANTHER" id="PTHR43133:SF8">
    <property type="entry name" value="RNA POLYMERASE SIGMA FACTOR HI_1459-RELATED"/>
    <property type="match status" value="1"/>
</dbReference>
<evidence type="ECO:0000313" key="14">
    <source>
        <dbReference type="Proteomes" id="UP001644750"/>
    </source>
</evidence>
<keyword evidence="3" id="KW-0731">Sigma factor</keyword>
<protein>
    <submittedName>
        <fullName evidence="7 9">RNA polymerase sigma factor</fullName>
    </submittedName>
    <submittedName>
        <fullName evidence="10">Sigma-70 family RNA polymerase sigma factor</fullName>
    </submittedName>
</protein>
<evidence type="ECO:0000313" key="13">
    <source>
        <dbReference type="Proteomes" id="UP000188159"/>
    </source>
</evidence>
<dbReference type="PANTHER" id="PTHR43133">
    <property type="entry name" value="RNA POLYMERASE ECF-TYPE SIGMA FACTO"/>
    <property type="match status" value="1"/>
</dbReference>
<dbReference type="InterPro" id="IPR013324">
    <property type="entry name" value="RNA_pol_sigma_r3/r4-like"/>
</dbReference>
<dbReference type="Proteomes" id="UP000095564">
    <property type="component" value="Unassembled WGS sequence"/>
</dbReference>